<dbReference type="SUPFAM" id="SSF51004">
    <property type="entry name" value="C-terminal (heme d1) domain of cytochrome cd1-nitrite reductase"/>
    <property type="match status" value="1"/>
</dbReference>
<gene>
    <name evidence="1" type="ORF">AT746_04860</name>
</gene>
<keyword evidence="2" id="KW-1185">Reference proteome</keyword>
<dbReference type="KEGG" id="lal:AT746_04860"/>
<dbReference type="RefSeq" id="WP_062477230.1">
    <property type="nucleotide sequence ID" value="NZ_CP013650.1"/>
</dbReference>
<dbReference type="InterPro" id="IPR011048">
    <property type="entry name" value="Haem_d1_sf"/>
</dbReference>
<proteinExistence type="predicted"/>
<dbReference type="STRING" id="1526571.AT746_04860"/>
<dbReference type="OrthoDB" id="9808976at2"/>
<organism evidence="1 2">
    <name type="scientific">Lacimicrobium alkaliphilum</name>
    <dbReference type="NCBI Taxonomy" id="1526571"/>
    <lineage>
        <taxon>Bacteria</taxon>
        <taxon>Pseudomonadati</taxon>
        <taxon>Pseudomonadota</taxon>
        <taxon>Gammaproteobacteria</taxon>
        <taxon>Alteromonadales</taxon>
        <taxon>Alteromonadaceae</taxon>
        <taxon>Lacimicrobium</taxon>
    </lineage>
</organism>
<reference evidence="1 2" key="1">
    <citation type="submission" date="2015-12" db="EMBL/GenBank/DDBJ databases">
        <title>Complete genome of Lacimicrobium alkaliphilum KCTC 32984.</title>
        <authorList>
            <person name="Kim S.-G."/>
            <person name="Lee Y.-J."/>
        </authorList>
    </citation>
    <scope>NUCLEOTIDE SEQUENCE [LARGE SCALE GENOMIC DNA]</scope>
    <source>
        <strain evidence="1 2">YelD216</strain>
    </source>
</reference>
<protein>
    <submittedName>
        <fullName evidence="1">Uncharacterized protein</fullName>
    </submittedName>
</protein>
<name>A0A0U2Z423_9ALTE</name>
<evidence type="ECO:0000313" key="2">
    <source>
        <dbReference type="Proteomes" id="UP000068447"/>
    </source>
</evidence>
<accession>A0A0U2Z423</accession>
<sequence>MHTKLLISGGCLRPNGFELGEGKYYGKASLVSLDLQSGQFEQILSKSDGGAHYPAEHPNQQYTAACLDGDTLWLPTDTEVLQYQLPDLKQLNCFSHPCFHNIHSVHVFGDELAVTSTGLDNVVMLDKTSGEIKRIMNTQGKDPWHRFDPDTDYRLVHSTRPHDSHPNYVFKLNNKLWVTRCTQEDAVCLDDVSQKIDITGNDNISVHDGLWWKGKLVFTRVDGLLVICDPETGKVTENHDPFAAHRNRPIGWCRGLYIDEDMFYIGYSRLRKTNLKSKLKFLSQGNFKYGSGNNSLVVAYNMKTKKVEQVFESPEGMIDAIYGILPWRY</sequence>
<evidence type="ECO:0000313" key="1">
    <source>
        <dbReference type="EMBL" id="ALS97667.1"/>
    </source>
</evidence>
<dbReference type="AlphaFoldDB" id="A0A0U2Z423"/>
<dbReference type="Proteomes" id="UP000068447">
    <property type="component" value="Chromosome"/>
</dbReference>
<dbReference type="EMBL" id="CP013650">
    <property type="protein sequence ID" value="ALS97667.1"/>
    <property type="molecule type" value="Genomic_DNA"/>
</dbReference>